<accession>A0A061EXX5</accession>
<sequence length="92" mass="10198">MAHPITVHISNLYHAVEAVRPYLNAINLMGCGGGAAPSLMGCLPGLVNESFYTMYGILKWIEEYISMAKVLALVNESPTKEFAMKKKRIKVR</sequence>
<protein>
    <submittedName>
        <fullName evidence="1">Uncharacterized protein</fullName>
    </submittedName>
</protein>
<keyword evidence="2" id="KW-1185">Reference proteome</keyword>
<dbReference type="EMBL" id="CM001883">
    <property type="protein sequence ID" value="EOY09945.1"/>
    <property type="molecule type" value="Genomic_DNA"/>
</dbReference>
<gene>
    <name evidence="1" type="ORF">TCM_025319</name>
</gene>
<dbReference type="Proteomes" id="UP000026915">
    <property type="component" value="Chromosome 5"/>
</dbReference>
<evidence type="ECO:0000313" key="1">
    <source>
        <dbReference type="EMBL" id="EOY09945.1"/>
    </source>
</evidence>
<proteinExistence type="predicted"/>
<dbReference type="AlphaFoldDB" id="A0A061EXX5"/>
<name>A0A061EXX5_THECC</name>
<dbReference type="InParanoid" id="A0A061EXX5"/>
<reference evidence="1 2" key="1">
    <citation type="journal article" date="2013" name="Genome Biol.">
        <title>The genome sequence of the most widely cultivated cacao type and its use to identify candidate genes regulating pod color.</title>
        <authorList>
            <person name="Motamayor J.C."/>
            <person name="Mockaitis K."/>
            <person name="Schmutz J."/>
            <person name="Haiminen N."/>
            <person name="Iii D.L."/>
            <person name="Cornejo O."/>
            <person name="Findley S.D."/>
            <person name="Zheng P."/>
            <person name="Utro F."/>
            <person name="Royaert S."/>
            <person name="Saski C."/>
            <person name="Jenkins J."/>
            <person name="Podicheti R."/>
            <person name="Zhao M."/>
            <person name="Scheffler B.E."/>
            <person name="Stack J.C."/>
            <person name="Feltus F.A."/>
            <person name="Mustiga G.M."/>
            <person name="Amores F."/>
            <person name="Phillips W."/>
            <person name="Marelli J.P."/>
            <person name="May G.D."/>
            <person name="Shapiro H."/>
            <person name="Ma J."/>
            <person name="Bustamante C.D."/>
            <person name="Schnell R.J."/>
            <person name="Main D."/>
            <person name="Gilbert D."/>
            <person name="Parida L."/>
            <person name="Kuhn D.N."/>
        </authorList>
    </citation>
    <scope>NUCLEOTIDE SEQUENCE [LARGE SCALE GENOMIC DNA]</scope>
    <source>
        <strain evidence="2">cv. Matina 1-6</strain>
    </source>
</reference>
<evidence type="ECO:0000313" key="2">
    <source>
        <dbReference type="Proteomes" id="UP000026915"/>
    </source>
</evidence>
<organism evidence="1 2">
    <name type="scientific">Theobroma cacao</name>
    <name type="common">Cacao</name>
    <name type="synonym">Cocoa</name>
    <dbReference type="NCBI Taxonomy" id="3641"/>
    <lineage>
        <taxon>Eukaryota</taxon>
        <taxon>Viridiplantae</taxon>
        <taxon>Streptophyta</taxon>
        <taxon>Embryophyta</taxon>
        <taxon>Tracheophyta</taxon>
        <taxon>Spermatophyta</taxon>
        <taxon>Magnoliopsida</taxon>
        <taxon>eudicotyledons</taxon>
        <taxon>Gunneridae</taxon>
        <taxon>Pentapetalae</taxon>
        <taxon>rosids</taxon>
        <taxon>malvids</taxon>
        <taxon>Malvales</taxon>
        <taxon>Malvaceae</taxon>
        <taxon>Byttnerioideae</taxon>
        <taxon>Theobroma</taxon>
    </lineage>
</organism>
<dbReference type="Gramene" id="EOY09945">
    <property type="protein sequence ID" value="EOY09945"/>
    <property type="gene ID" value="TCM_025319"/>
</dbReference>
<dbReference type="HOGENOM" id="CLU_2417635_0_0_1"/>